<accession>A0A363P036</accession>
<dbReference type="Proteomes" id="UP000250831">
    <property type="component" value="Unassembled WGS sequence"/>
</dbReference>
<keyword evidence="3" id="KW-1185">Reference proteome</keyword>
<feature type="region of interest" description="Disordered" evidence="1">
    <location>
        <begin position="38"/>
        <end position="75"/>
    </location>
</feature>
<name>A0A363P036_9SPHI</name>
<proteinExistence type="predicted"/>
<dbReference type="OrthoDB" id="714311at2"/>
<feature type="compositionally biased region" description="Polar residues" evidence="1">
    <location>
        <begin position="56"/>
        <end position="69"/>
    </location>
</feature>
<evidence type="ECO:0000256" key="1">
    <source>
        <dbReference type="SAM" id="MobiDB-lite"/>
    </source>
</evidence>
<evidence type="ECO:0000313" key="3">
    <source>
        <dbReference type="Proteomes" id="UP000250831"/>
    </source>
</evidence>
<sequence length="75" mass="8080">MSNINQIIKIHMKKKTEKEIYVTPVIERLQVMMEEGVAAGSAGSAQPGGGSGVSETDWNNGGSETQDPSSGEWWN</sequence>
<evidence type="ECO:0000313" key="2">
    <source>
        <dbReference type="EMBL" id="PUV26435.1"/>
    </source>
</evidence>
<protein>
    <submittedName>
        <fullName evidence="2">Uncharacterized protein</fullName>
    </submittedName>
</protein>
<reference evidence="2 3" key="1">
    <citation type="submission" date="2018-04" db="EMBL/GenBank/DDBJ databases">
        <title>Sphingobacterium sp. M46 Genome.</title>
        <authorList>
            <person name="Cheng J."/>
            <person name="Li Y."/>
        </authorList>
    </citation>
    <scope>NUCLEOTIDE SEQUENCE [LARGE SCALE GENOMIC DNA]</scope>
    <source>
        <strain evidence="2 3">M46</strain>
    </source>
</reference>
<organism evidence="2 3">
    <name type="scientific">Sphingobacterium athyrii</name>
    <dbReference type="NCBI Taxonomy" id="2152717"/>
    <lineage>
        <taxon>Bacteria</taxon>
        <taxon>Pseudomonadati</taxon>
        <taxon>Bacteroidota</taxon>
        <taxon>Sphingobacteriia</taxon>
        <taxon>Sphingobacteriales</taxon>
        <taxon>Sphingobacteriaceae</taxon>
        <taxon>Sphingobacterium</taxon>
    </lineage>
</organism>
<dbReference type="EMBL" id="QCXX01000001">
    <property type="protein sequence ID" value="PUV26435.1"/>
    <property type="molecule type" value="Genomic_DNA"/>
</dbReference>
<comment type="caution">
    <text evidence="2">The sequence shown here is derived from an EMBL/GenBank/DDBJ whole genome shotgun (WGS) entry which is preliminary data.</text>
</comment>
<dbReference type="RefSeq" id="WP_108632727.1">
    <property type="nucleotide sequence ID" value="NZ_QCXX01000001.1"/>
</dbReference>
<gene>
    <name evidence="2" type="ORF">DCO56_05695</name>
</gene>
<dbReference type="AlphaFoldDB" id="A0A363P036"/>